<feature type="region of interest" description="Disordered" evidence="1">
    <location>
        <begin position="131"/>
        <end position="169"/>
    </location>
</feature>
<proteinExistence type="predicted"/>
<dbReference type="EMBL" id="UXUI01007908">
    <property type="protein sequence ID" value="VDD89864.1"/>
    <property type="molecule type" value="Genomic_DNA"/>
</dbReference>
<feature type="compositionally biased region" description="Low complexity" evidence="1">
    <location>
        <begin position="141"/>
        <end position="150"/>
    </location>
</feature>
<gene>
    <name evidence="2" type="ORF">EVEC_LOCUS4615</name>
</gene>
<keyword evidence="3" id="KW-1185">Reference proteome</keyword>
<evidence type="ECO:0000256" key="1">
    <source>
        <dbReference type="SAM" id="MobiDB-lite"/>
    </source>
</evidence>
<protein>
    <submittedName>
        <fullName evidence="2 4">Uncharacterized protein</fullName>
    </submittedName>
</protein>
<evidence type="ECO:0000313" key="4">
    <source>
        <dbReference type="WBParaSite" id="EVEC_0000490701-mRNA-1"/>
    </source>
</evidence>
<reference evidence="4" key="1">
    <citation type="submission" date="2017-02" db="UniProtKB">
        <authorList>
            <consortium name="WormBaseParasite"/>
        </authorList>
    </citation>
    <scope>IDENTIFICATION</scope>
</reference>
<name>A0A0N4V489_ENTVE</name>
<organism evidence="4">
    <name type="scientific">Enterobius vermicularis</name>
    <name type="common">Human pinworm</name>
    <dbReference type="NCBI Taxonomy" id="51028"/>
    <lineage>
        <taxon>Eukaryota</taxon>
        <taxon>Metazoa</taxon>
        <taxon>Ecdysozoa</taxon>
        <taxon>Nematoda</taxon>
        <taxon>Chromadorea</taxon>
        <taxon>Rhabditida</taxon>
        <taxon>Spirurina</taxon>
        <taxon>Oxyuridomorpha</taxon>
        <taxon>Oxyuroidea</taxon>
        <taxon>Oxyuridae</taxon>
        <taxon>Enterobius</taxon>
    </lineage>
</organism>
<dbReference type="WBParaSite" id="EVEC_0000490701-mRNA-1">
    <property type="protein sequence ID" value="EVEC_0000490701-mRNA-1"/>
    <property type="gene ID" value="EVEC_0000490701"/>
</dbReference>
<sequence length="169" mass="18964">MHSCSCSMEGRILAGGELDVLPLITYILKKGEVASTDDNHIITTLGNAAGYKGKKSRRGAVFNTGIHDSLLKMHSYGLDTSIKFNNTTNKNKTINQPFDSNNPKLQYLHEKADVPSYSRKCEQHSLLIKPKLEVPEKNQQVPAEMPAEIPVEPEEPINEPSQDRREIHW</sequence>
<dbReference type="AlphaFoldDB" id="A0A0N4V489"/>
<reference evidence="2 3" key="2">
    <citation type="submission" date="2018-10" db="EMBL/GenBank/DDBJ databases">
        <authorList>
            <consortium name="Pathogen Informatics"/>
        </authorList>
    </citation>
    <scope>NUCLEOTIDE SEQUENCE [LARGE SCALE GENOMIC DNA]</scope>
</reference>
<accession>A0A0N4V489</accession>
<dbReference type="Proteomes" id="UP000274131">
    <property type="component" value="Unassembled WGS sequence"/>
</dbReference>
<evidence type="ECO:0000313" key="3">
    <source>
        <dbReference type="Proteomes" id="UP000274131"/>
    </source>
</evidence>
<evidence type="ECO:0000313" key="2">
    <source>
        <dbReference type="EMBL" id="VDD89864.1"/>
    </source>
</evidence>